<evidence type="ECO:0000313" key="2">
    <source>
        <dbReference type="EMBL" id="KMU72722.1"/>
    </source>
</evidence>
<name>A0A0J8TGG5_COCIT</name>
<dbReference type="AlphaFoldDB" id="A0A0J8TGG5"/>
<accession>A0A0J8TGG5</accession>
<gene>
    <name evidence="2" type="ORF">CISG_03156</name>
</gene>
<dbReference type="EMBL" id="DS268128">
    <property type="protein sequence ID" value="KMU72722.1"/>
    <property type="molecule type" value="Genomic_DNA"/>
</dbReference>
<evidence type="ECO:0000256" key="1">
    <source>
        <dbReference type="SAM" id="MobiDB-lite"/>
    </source>
</evidence>
<organism evidence="2 3">
    <name type="scientific">Coccidioides immitis RMSCC 3703</name>
    <dbReference type="NCBI Taxonomy" id="454286"/>
    <lineage>
        <taxon>Eukaryota</taxon>
        <taxon>Fungi</taxon>
        <taxon>Dikarya</taxon>
        <taxon>Ascomycota</taxon>
        <taxon>Pezizomycotina</taxon>
        <taxon>Eurotiomycetes</taxon>
        <taxon>Eurotiomycetidae</taxon>
        <taxon>Onygenales</taxon>
        <taxon>Onygenaceae</taxon>
        <taxon>Coccidioides</taxon>
    </lineage>
</organism>
<dbReference type="Proteomes" id="UP000054559">
    <property type="component" value="Unassembled WGS sequence"/>
</dbReference>
<proteinExistence type="predicted"/>
<protein>
    <submittedName>
        <fullName evidence="2">Uncharacterized protein</fullName>
    </submittedName>
</protein>
<evidence type="ECO:0000313" key="3">
    <source>
        <dbReference type="Proteomes" id="UP000054559"/>
    </source>
</evidence>
<feature type="compositionally biased region" description="Basic and acidic residues" evidence="1">
    <location>
        <begin position="26"/>
        <end position="36"/>
    </location>
</feature>
<feature type="region of interest" description="Disordered" evidence="1">
    <location>
        <begin position="16"/>
        <end position="36"/>
    </location>
</feature>
<sequence length="136" mass="15232">MYLSIGGRRCCERPGLAEKVSNRSRSRSEKHANFQPADRRVTDTTIIIIDLIVQDKKQGKDASFVLHAPFSFEPNSRLMQPHADCSPSPVLSAMPTPTPTVTWWCPWPQFLRFTSPVCPITFVLSGRANDSQAALF</sequence>
<reference evidence="3" key="1">
    <citation type="journal article" date="2010" name="Genome Res.">
        <title>Population genomic sequencing of Coccidioides fungi reveals recent hybridization and transposon control.</title>
        <authorList>
            <person name="Neafsey D.E."/>
            <person name="Barker B.M."/>
            <person name="Sharpton T.J."/>
            <person name="Stajich J.E."/>
            <person name="Park D.J."/>
            <person name="Whiston E."/>
            <person name="Hung C.-Y."/>
            <person name="McMahan C."/>
            <person name="White J."/>
            <person name="Sykes S."/>
            <person name="Heiman D."/>
            <person name="Young S."/>
            <person name="Zeng Q."/>
            <person name="Abouelleil A."/>
            <person name="Aftuck L."/>
            <person name="Bessette D."/>
            <person name="Brown A."/>
            <person name="FitzGerald M."/>
            <person name="Lui A."/>
            <person name="Macdonald J.P."/>
            <person name="Priest M."/>
            <person name="Orbach M.J."/>
            <person name="Galgiani J.N."/>
            <person name="Kirkland T.N."/>
            <person name="Cole G.T."/>
            <person name="Birren B.W."/>
            <person name="Henn M.R."/>
            <person name="Taylor J.W."/>
            <person name="Rounsley S.D."/>
        </authorList>
    </citation>
    <scope>NUCLEOTIDE SEQUENCE [LARGE SCALE GENOMIC DNA]</scope>
    <source>
        <strain evidence="3">RMSCC 3703</strain>
    </source>
</reference>